<dbReference type="SUPFAM" id="SSF51735">
    <property type="entry name" value="NAD(P)-binding Rossmann-fold domains"/>
    <property type="match status" value="1"/>
</dbReference>
<dbReference type="PANTHER" id="PTHR43008:SF8">
    <property type="entry name" value="BENZIL REDUCTASE ((S)-BENZOIN FORMING) IRC24"/>
    <property type="match status" value="1"/>
</dbReference>
<evidence type="ECO:0000259" key="3">
    <source>
        <dbReference type="Pfam" id="PF24137"/>
    </source>
</evidence>
<evidence type="ECO:0000259" key="4">
    <source>
        <dbReference type="Pfam" id="PF25581"/>
    </source>
</evidence>
<dbReference type="GO" id="GO:0050664">
    <property type="term" value="F:oxidoreductase activity, acting on NAD(P)H, oxygen as acceptor"/>
    <property type="evidence" value="ECO:0007669"/>
    <property type="project" value="TreeGrafter"/>
</dbReference>
<keyword evidence="2" id="KW-0560">Oxidoreductase</keyword>
<dbReference type="GO" id="GO:0016616">
    <property type="term" value="F:oxidoreductase activity, acting on the CH-OH group of donors, NAD or NADP as acceptor"/>
    <property type="evidence" value="ECO:0007669"/>
    <property type="project" value="UniProtKB-ARBA"/>
</dbReference>
<dbReference type="SUPFAM" id="SSF159245">
    <property type="entry name" value="AttH-like"/>
    <property type="match status" value="1"/>
</dbReference>
<proteinExistence type="inferred from homology"/>
<dbReference type="InterPro" id="IPR056402">
    <property type="entry name" value="DA_N"/>
</dbReference>
<dbReference type="Pfam" id="PF24137">
    <property type="entry name" value="DA_N"/>
    <property type="match status" value="1"/>
</dbReference>
<reference evidence="5 6" key="1">
    <citation type="submission" date="2017-12" db="EMBL/GenBank/DDBJ databases">
        <title>Genome sequence of the mycotoxigenic crop pathogen Fusarium proliferatum, strain ITEM 2341 from Date Palm.</title>
        <authorList>
            <person name="Almiman B.F."/>
            <person name="Shittu T.A."/>
            <person name="Muthumeenakshi S."/>
            <person name="Baroncelli R."/>
            <person name="Sreenivasaprasada S."/>
        </authorList>
    </citation>
    <scope>NUCLEOTIDE SEQUENCE [LARGE SCALE GENOMIC DNA]</scope>
    <source>
        <strain evidence="5 6">ITEM 2341</strain>
    </source>
</reference>
<evidence type="ECO:0000313" key="5">
    <source>
        <dbReference type="EMBL" id="RBA22584.1"/>
    </source>
</evidence>
<feature type="domain" description="AsqO/PenF-like C-terminal" evidence="4">
    <location>
        <begin position="475"/>
        <end position="602"/>
    </location>
</feature>
<comment type="similarity">
    <text evidence="1">Belongs to the short-chain dehydrogenases/reductases (SDR) family.</text>
</comment>
<dbReference type="EMBL" id="PKMI01000001">
    <property type="protein sequence ID" value="RBA22584.1"/>
    <property type="molecule type" value="Genomic_DNA"/>
</dbReference>
<organism evidence="5 6">
    <name type="scientific">Gibberella intermedia</name>
    <name type="common">Bulb rot disease fungus</name>
    <name type="synonym">Fusarium proliferatum</name>
    <dbReference type="NCBI Taxonomy" id="948311"/>
    <lineage>
        <taxon>Eukaryota</taxon>
        <taxon>Fungi</taxon>
        <taxon>Dikarya</taxon>
        <taxon>Ascomycota</taxon>
        <taxon>Pezizomycotina</taxon>
        <taxon>Sordariomycetes</taxon>
        <taxon>Hypocreomycetidae</taxon>
        <taxon>Hypocreales</taxon>
        <taxon>Nectriaceae</taxon>
        <taxon>Fusarium</taxon>
        <taxon>Fusarium fujikuroi species complex</taxon>
    </lineage>
</organism>
<dbReference type="Proteomes" id="UP000251714">
    <property type="component" value="Unassembled WGS sequence"/>
</dbReference>
<dbReference type="InterPro" id="IPR036291">
    <property type="entry name" value="NAD(P)-bd_dom_sf"/>
</dbReference>
<dbReference type="PRINTS" id="PR00081">
    <property type="entry name" value="GDHRDH"/>
</dbReference>
<dbReference type="Gene3D" id="3.40.50.720">
    <property type="entry name" value="NAD(P)-binding Rossmann-like Domain"/>
    <property type="match status" value="1"/>
</dbReference>
<dbReference type="AlphaFoldDB" id="A0A365NP23"/>
<accession>A0A365NP23</accession>
<dbReference type="PANTHER" id="PTHR43008">
    <property type="entry name" value="BENZIL REDUCTASE"/>
    <property type="match status" value="1"/>
</dbReference>
<evidence type="ECO:0000313" key="6">
    <source>
        <dbReference type="Proteomes" id="UP000251714"/>
    </source>
</evidence>
<evidence type="ECO:0000256" key="1">
    <source>
        <dbReference type="ARBA" id="ARBA00006484"/>
    </source>
</evidence>
<name>A0A365NP23_GIBIN</name>
<evidence type="ECO:0000256" key="2">
    <source>
        <dbReference type="ARBA" id="ARBA00023002"/>
    </source>
</evidence>
<dbReference type="InterPro" id="IPR002347">
    <property type="entry name" value="SDR_fam"/>
</dbReference>
<protein>
    <submittedName>
        <fullName evidence="5">Uncharacterized protein</fullName>
    </submittedName>
</protein>
<feature type="domain" description="Diels-Alderase N-terminal" evidence="3">
    <location>
        <begin position="260"/>
        <end position="466"/>
    </location>
</feature>
<comment type="caution">
    <text evidence="5">The sequence shown here is derived from an EMBL/GenBank/DDBJ whole genome shotgun (WGS) entry which is preliminary data.</text>
</comment>
<dbReference type="Pfam" id="PF25581">
    <property type="entry name" value="AsqO_C"/>
    <property type="match status" value="1"/>
</dbReference>
<gene>
    <name evidence="5" type="ORF">FPRO05_00931</name>
</gene>
<dbReference type="InterPro" id="IPR057722">
    <property type="entry name" value="AsqO/PenF-like_C"/>
</dbReference>
<sequence>MADKVIIVTGAGNGIGLAIVKKLLQAPTVSHVVAVDLKIEKLESIQGDYAQKLQIVAGDVCQENINIQAVEMAIRHGGRLTTLILNAATYRPLGAFPTLSLESWKHAFDINFFSNIHMLQVAWHHLQESSGSIIVTSSRVSQQPCESWTCYASSKAVLNYLCGCIPLEDPRITSIAITPGAVDTEMQTGLREEGTASPELQKFLNALKAEGRLLKPEEPAAAFANYRETMYLASILSSALIVASVARSNPSGQSCVTGVELPFKLIDGHTHIETVSVKGGLDLPKLTPGVNASTWDWWYFDAVSATDNAAISVVLYNMAPNSLSIPYPGGPLFIAVRVTFKNGTSIDKSTVPNLGADFQISDRGLASQWRGNTSLHTFTGSSLNVPNPIYTLSINDPGQGVVGSFQLKSVAPPHYPCHLNRPGVSEQLFPNIWWANAIPDAEAVVDLVIDGESFHLRGNGYHDKNWGSGSLEAITKTWYWGHGRVGPYSLVWFDAVDKSGKEYFSSWITKGDKVLTQSCACHSVTVRPWGKNSQYPPIPGLAGPSGFNIRYDMGNGKAFTANFTYGATQLDTANYQRFTGPITGGIEGKKKHKGMALCEQFKY</sequence>
<dbReference type="Pfam" id="PF00106">
    <property type="entry name" value="adh_short"/>
    <property type="match status" value="1"/>
</dbReference>